<dbReference type="AlphaFoldDB" id="A0A1C3D0E7"/>
<evidence type="ECO:0000256" key="1">
    <source>
        <dbReference type="ARBA" id="ARBA00004533"/>
    </source>
</evidence>
<keyword evidence="9 11" id="KW-0472">Membrane</keyword>
<evidence type="ECO:0000256" key="7">
    <source>
        <dbReference type="ARBA" id="ARBA00022692"/>
    </source>
</evidence>
<dbReference type="InterPro" id="IPR022792">
    <property type="entry name" value="T2SS_protein-GspN"/>
</dbReference>
<dbReference type="STRING" id="1891224.BBP83_01425"/>
<keyword evidence="13" id="KW-1185">Reference proteome</keyword>
<comment type="caution">
    <text evidence="12">The sequence shown here is derived from an EMBL/GenBank/DDBJ whole genome shotgun (WGS) entry which is preliminary data.</text>
</comment>
<dbReference type="GO" id="GO:0015627">
    <property type="term" value="C:type II protein secretion system complex"/>
    <property type="evidence" value="ECO:0007669"/>
    <property type="project" value="InterPro"/>
</dbReference>
<dbReference type="EMBL" id="MBDL01000001">
    <property type="protein sequence ID" value="ODA14493.1"/>
    <property type="molecule type" value="Genomic_DNA"/>
</dbReference>
<evidence type="ECO:0000313" key="12">
    <source>
        <dbReference type="EMBL" id="ODA14493.1"/>
    </source>
</evidence>
<keyword evidence="5" id="KW-1003">Cell membrane</keyword>
<evidence type="ECO:0000256" key="5">
    <source>
        <dbReference type="ARBA" id="ARBA00022475"/>
    </source>
</evidence>
<evidence type="ECO:0000256" key="9">
    <source>
        <dbReference type="ARBA" id="ARBA00023136"/>
    </source>
</evidence>
<protein>
    <recommendedName>
        <fullName evidence="3">Type II secretion system protein N</fullName>
    </recommendedName>
    <alternativeName>
        <fullName evidence="10">General secretion pathway protein N</fullName>
    </alternativeName>
</protein>
<evidence type="ECO:0000313" key="13">
    <source>
        <dbReference type="Proteomes" id="UP000186553"/>
    </source>
</evidence>
<evidence type="ECO:0000256" key="2">
    <source>
        <dbReference type="ARBA" id="ARBA00007208"/>
    </source>
</evidence>
<dbReference type="GO" id="GO:0005886">
    <property type="term" value="C:plasma membrane"/>
    <property type="evidence" value="ECO:0007669"/>
    <property type="project" value="UniProtKB-SubCell"/>
</dbReference>
<organism evidence="12 13">
    <name type="scientific">Acinetobacter celticus</name>
    <dbReference type="NCBI Taxonomy" id="1891224"/>
    <lineage>
        <taxon>Bacteria</taxon>
        <taxon>Pseudomonadati</taxon>
        <taxon>Pseudomonadota</taxon>
        <taxon>Gammaproteobacteria</taxon>
        <taxon>Moraxellales</taxon>
        <taxon>Moraxellaceae</taxon>
        <taxon>Acinetobacter</taxon>
    </lineage>
</organism>
<dbReference type="RefSeq" id="WP_068885631.1">
    <property type="nucleotide sequence ID" value="NZ_CBCRUU010000011.1"/>
</dbReference>
<evidence type="ECO:0000256" key="3">
    <source>
        <dbReference type="ARBA" id="ARBA00021563"/>
    </source>
</evidence>
<proteinExistence type="inferred from homology"/>
<keyword evidence="8" id="KW-0653">Protein transport</keyword>
<comment type="similarity">
    <text evidence="2">Belongs to the GSP N family.</text>
</comment>
<keyword evidence="6" id="KW-0997">Cell inner membrane</keyword>
<dbReference type="GO" id="GO:0015628">
    <property type="term" value="P:protein secretion by the type II secretion system"/>
    <property type="evidence" value="ECO:0007669"/>
    <property type="project" value="InterPro"/>
</dbReference>
<keyword evidence="7 11" id="KW-0812">Transmembrane</keyword>
<evidence type="ECO:0000256" key="10">
    <source>
        <dbReference type="ARBA" id="ARBA00030772"/>
    </source>
</evidence>
<evidence type="ECO:0000256" key="8">
    <source>
        <dbReference type="ARBA" id="ARBA00022927"/>
    </source>
</evidence>
<evidence type="ECO:0000256" key="6">
    <source>
        <dbReference type="ARBA" id="ARBA00022519"/>
    </source>
</evidence>
<evidence type="ECO:0000256" key="4">
    <source>
        <dbReference type="ARBA" id="ARBA00022448"/>
    </source>
</evidence>
<gene>
    <name evidence="12" type="ORF">BBP83_01425</name>
</gene>
<comment type="subcellular location">
    <subcellularLocation>
        <location evidence="1">Cell inner membrane</location>
    </subcellularLocation>
</comment>
<evidence type="ECO:0000256" key="11">
    <source>
        <dbReference type="SAM" id="Phobius"/>
    </source>
</evidence>
<reference evidence="12 13" key="1">
    <citation type="submission" date="2016-07" db="EMBL/GenBank/DDBJ databases">
        <title>Acinetobacter sp. ANC 4603.</title>
        <authorList>
            <person name="Radolfova-Krizova L."/>
            <person name="Nemec A."/>
        </authorList>
    </citation>
    <scope>NUCLEOTIDE SEQUENCE [LARGE SCALE GENOMIC DNA]</scope>
    <source>
        <strain evidence="12 13">ANC 4603</strain>
    </source>
</reference>
<keyword evidence="11" id="KW-1133">Transmembrane helix</keyword>
<name>A0A1C3D0E7_9GAMM</name>
<dbReference type="OrthoDB" id="6706905at2"/>
<keyword evidence="4" id="KW-0813">Transport</keyword>
<accession>A0A1C3D0E7</accession>
<dbReference type="Proteomes" id="UP000186553">
    <property type="component" value="Unassembled WGS sequence"/>
</dbReference>
<sequence>MSNKPKQIRWLIFAVLTFLIFVMLQIPAAWLISKFYKNNQTLHNISGNIWRGQADWNKGQLRGSLSWKTRPFDLLLLRLGANIEVHSGNTKLAGIVGYGLGQTLIVESLNGQVAPETLKTLADWQWPNNAIQLKEIAFKYKKTQGFSQADGQLQWAGGELLYTFAQRQERMTVPALMGTLSDDAGNLKFDIRDAREQKMMNVQLDATLMMDVQLTQRLLLNIPSYNGKAGLDTYAISSRQPLLKGSF</sequence>
<feature type="transmembrane region" description="Helical" evidence="11">
    <location>
        <begin position="12"/>
        <end position="32"/>
    </location>
</feature>
<dbReference type="Pfam" id="PF01203">
    <property type="entry name" value="T2SSN"/>
    <property type="match status" value="1"/>
</dbReference>